<dbReference type="PANTHER" id="PTHR12992">
    <property type="entry name" value="NUDIX HYDROLASE"/>
    <property type="match status" value="1"/>
</dbReference>
<sequence>MAVTSDVHITDHHPLLAEALIGSTPVSGTATPIPAVPHGAGHTLNADSLTVPGTDSGLGLGPDPATVYDIGLPPPKALEGLSDESRQCLERFAVFKAAPPIDTGLARTAAVLIALYQRPGEDMLRVLLTTRARHLRRNPGQTALPGGKVDPEDPSVVYTARREAHEEVGLPASHPDIYTVAVLDPLLTVLPMGAHTRNHIVVTSVVAFIADPSIVDTLHGNPDEVDVVFDHPFSAIHSGVVPTADVERLSEDGGEWWPAEFQKLGGFHNLEDRVGSTGAYRMHRFRTTHSPVRGFTSDVLISAATIGYGSEPVYGHRAHGQLLPAAMIERVVAELPEALKEVPDPTKPKPVIEWGRSDGTTFKSGETYYAQT</sequence>
<evidence type="ECO:0000256" key="1">
    <source>
        <dbReference type="SAM" id="MobiDB-lite"/>
    </source>
</evidence>
<dbReference type="PROSITE" id="PS51462">
    <property type="entry name" value="NUDIX"/>
    <property type="match status" value="1"/>
</dbReference>
<dbReference type="InterPro" id="IPR045121">
    <property type="entry name" value="CoAse"/>
</dbReference>
<dbReference type="PANTHER" id="PTHR12992:SF45">
    <property type="entry name" value="NUDIX HYDROLASE DOMAIN-CONTAINING PROTEIN"/>
    <property type="match status" value="1"/>
</dbReference>
<proteinExistence type="predicted"/>
<dbReference type="GO" id="GO:0010945">
    <property type="term" value="F:coenzyme A diphosphatase activity"/>
    <property type="evidence" value="ECO:0007669"/>
    <property type="project" value="InterPro"/>
</dbReference>
<reference evidence="3 4" key="1">
    <citation type="submission" date="2018-11" db="EMBL/GenBank/DDBJ databases">
        <title>Genome sequence of Apiotrichum porosum DSM 27194.</title>
        <authorList>
            <person name="Aliyu H."/>
            <person name="Gorte O."/>
            <person name="Ochsenreither K."/>
        </authorList>
    </citation>
    <scope>NUCLEOTIDE SEQUENCE [LARGE SCALE GENOMIC DNA]</scope>
    <source>
        <strain evidence="3 4">DSM 27194</strain>
    </source>
</reference>
<feature type="compositionally biased region" description="Polar residues" evidence="1">
    <location>
        <begin position="358"/>
        <end position="372"/>
    </location>
</feature>
<dbReference type="GO" id="GO:0015938">
    <property type="term" value="P:coenzyme A catabolic process"/>
    <property type="evidence" value="ECO:0007669"/>
    <property type="project" value="TreeGrafter"/>
</dbReference>
<dbReference type="GeneID" id="39594021"/>
<name>A0A427XLW6_9TREE</name>
<dbReference type="CDD" id="cd03426">
    <property type="entry name" value="NUDIX_CoAse_Nudt7"/>
    <property type="match status" value="1"/>
</dbReference>
<accession>A0A427XLW6</accession>
<dbReference type="Pfam" id="PF00293">
    <property type="entry name" value="NUDIX"/>
    <property type="match status" value="1"/>
</dbReference>
<comment type="caution">
    <text evidence="3">The sequence shown here is derived from an EMBL/GenBank/DDBJ whole genome shotgun (WGS) entry which is preliminary data.</text>
</comment>
<organism evidence="3 4">
    <name type="scientific">Apiotrichum porosum</name>
    <dbReference type="NCBI Taxonomy" id="105984"/>
    <lineage>
        <taxon>Eukaryota</taxon>
        <taxon>Fungi</taxon>
        <taxon>Dikarya</taxon>
        <taxon>Basidiomycota</taxon>
        <taxon>Agaricomycotina</taxon>
        <taxon>Tremellomycetes</taxon>
        <taxon>Trichosporonales</taxon>
        <taxon>Trichosporonaceae</taxon>
        <taxon>Apiotrichum</taxon>
    </lineage>
</organism>
<dbReference type="Gene3D" id="3.90.79.10">
    <property type="entry name" value="Nucleoside Triphosphate Pyrophosphohydrolase"/>
    <property type="match status" value="1"/>
</dbReference>
<dbReference type="STRING" id="105984.A0A427XLW6"/>
<evidence type="ECO:0000313" key="4">
    <source>
        <dbReference type="Proteomes" id="UP000279236"/>
    </source>
</evidence>
<gene>
    <name evidence="3" type="ORF">EHS24_009478</name>
</gene>
<dbReference type="AlphaFoldDB" id="A0A427XLW6"/>
<dbReference type="InterPro" id="IPR000086">
    <property type="entry name" value="NUDIX_hydrolase_dom"/>
</dbReference>
<keyword evidence="4" id="KW-1185">Reference proteome</keyword>
<feature type="region of interest" description="Disordered" evidence="1">
    <location>
        <begin position="341"/>
        <end position="372"/>
    </location>
</feature>
<evidence type="ECO:0000259" key="2">
    <source>
        <dbReference type="PROSITE" id="PS51462"/>
    </source>
</evidence>
<protein>
    <recommendedName>
        <fullName evidence="2">Nudix hydrolase domain-containing protein</fullName>
    </recommendedName>
</protein>
<dbReference type="RefSeq" id="XP_028474927.1">
    <property type="nucleotide sequence ID" value="XM_028624759.1"/>
</dbReference>
<evidence type="ECO:0000313" key="3">
    <source>
        <dbReference type="EMBL" id="RSH79818.1"/>
    </source>
</evidence>
<dbReference type="SUPFAM" id="SSF55811">
    <property type="entry name" value="Nudix"/>
    <property type="match status" value="1"/>
</dbReference>
<dbReference type="InterPro" id="IPR015797">
    <property type="entry name" value="NUDIX_hydrolase-like_dom_sf"/>
</dbReference>
<dbReference type="Proteomes" id="UP000279236">
    <property type="component" value="Unassembled WGS sequence"/>
</dbReference>
<feature type="domain" description="Nudix hydrolase" evidence="2">
    <location>
        <begin position="106"/>
        <end position="264"/>
    </location>
</feature>
<dbReference type="OrthoDB" id="10260614at2759"/>
<dbReference type="EMBL" id="RSCE01000009">
    <property type="protein sequence ID" value="RSH79818.1"/>
    <property type="molecule type" value="Genomic_DNA"/>
</dbReference>